<evidence type="ECO:0000256" key="4">
    <source>
        <dbReference type="ARBA" id="ARBA00022729"/>
    </source>
</evidence>
<dbReference type="Proteomes" id="UP000076967">
    <property type="component" value="Unassembled WGS sequence"/>
</dbReference>
<comment type="similarity">
    <text evidence="2">Belongs to the bacterial solute-binding protein 8 family.</text>
</comment>
<keyword evidence="3" id="KW-0813">Transport</keyword>
<evidence type="ECO:0000256" key="3">
    <source>
        <dbReference type="ARBA" id="ARBA00022448"/>
    </source>
</evidence>
<sequence>MLSIGEGKIDMFILKNRMFSLLAVMMLLLVGCSDEKEIEGSVEVAKNSTEDHAKTKVVKDKLGEVEIPTNPLRIADVSGSTEELLFFGFKPVVSSNTDIENPNAFSPVIINQLEPDTVNAGWYASEINIEAVASANPDLIIAGARHEKLVDQLKKIAPTVMVPHDFNAFQDRFEFIAGIFDKETEMDAWFTDYEKTAKDWSEKIRTITKDETFAIIEATPKEIRIYAATGVADMIFHDMLLPKAEGTPEPDAWGGKVTSVETLASFDPDHIILMVDSTQSIVDDNNVWDSMKAVKNNHVYRMTSAKNYNYAFTAMGKRELIDELGELIVKE</sequence>
<dbReference type="EMBL" id="LVJH01000039">
    <property type="protein sequence ID" value="OAB40108.1"/>
    <property type="molecule type" value="Genomic_DNA"/>
</dbReference>
<keyword evidence="4" id="KW-0732">Signal</keyword>
<evidence type="ECO:0000256" key="2">
    <source>
        <dbReference type="ARBA" id="ARBA00008814"/>
    </source>
</evidence>
<name>A0A168J3A9_9BACL</name>
<gene>
    <name evidence="6" type="ORF">PGLA_18270</name>
</gene>
<dbReference type="SUPFAM" id="SSF53807">
    <property type="entry name" value="Helical backbone' metal receptor"/>
    <property type="match status" value="1"/>
</dbReference>
<dbReference type="PROSITE" id="PS50983">
    <property type="entry name" value="FE_B12_PBP"/>
    <property type="match status" value="1"/>
</dbReference>
<evidence type="ECO:0000259" key="5">
    <source>
        <dbReference type="PROSITE" id="PS50983"/>
    </source>
</evidence>
<dbReference type="Pfam" id="PF01497">
    <property type="entry name" value="Peripla_BP_2"/>
    <property type="match status" value="1"/>
</dbReference>
<comment type="subcellular location">
    <subcellularLocation>
        <location evidence="1">Cell envelope</location>
    </subcellularLocation>
</comment>
<dbReference type="Gene3D" id="3.40.50.1980">
    <property type="entry name" value="Nitrogenase molybdenum iron protein domain"/>
    <property type="match status" value="2"/>
</dbReference>
<accession>A0A168J3A9</accession>
<dbReference type="InterPro" id="IPR051313">
    <property type="entry name" value="Bact_iron-sidero_bind"/>
</dbReference>
<proteinExistence type="inferred from homology"/>
<dbReference type="GO" id="GO:1901678">
    <property type="term" value="P:iron coordination entity transport"/>
    <property type="evidence" value="ECO:0007669"/>
    <property type="project" value="UniProtKB-ARBA"/>
</dbReference>
<evidence type="ECO:0000256" key="1">
    <source>
        <dbReference type="ARBA" id="ARBA00004196"/>
    </source>
</evidence>
<evidence type="ECO:0000313" key="6">
    <source>
        <dbReference type="EMBL" id="OAB40108.1"/>
    </source>
</evidence>
<organism evidence="6 7">
    <name type="scientific">Paenibacillus glacialis</name>
    <dbReference type="NCBI Taxonomy" id="494026"/>
    <lineage>
        <taxon>Bacteria</taxon>
        <taxon>Bacillati</taxon>
        <taxon>Bacillota</taxon>
        <taxon>Bacilli</taxon>
        <taxon>Bacillales</taxon>
        <taxon>Paenibacillaceae</taxon>
        <taxon>Paenibacillus</taxon>
    </lineage>
</organism>
<dbReference type="STRING" id="494026.PGLA_18270"/>
<keyword evidence="7" id="KW-1185">Reference proteome</keyword>
<dbReference type="PANTHER" id="PTHR30532">
    <property type="entry name" value="IRON III DICITRATE-BINDING PERIPLASMIC PROTEIN"/>
    <property type="match status" value="1"/>
</dbReference>
<evidence type="ECO:0000313" key="7">
    <source>
        <dbReference type="Proteomes" id="UP000076967"/>
    </source>
</evidence>
<dbReference type="GO" id="GO:0030288">
    <property type="term" value="C:outer membrane-bounded periplasmic space"/>
    <property type="evidence" value="ECO:0007669"/>
    <property type="project" value="TreeGrafter"/>
</dbReference>
<dbReference type="AlphaFoldDB" id="A0A168J3A9"/>
<comment type="caution">
    <text evidence="6">The sequence shown here is derived from an EMBL/GenBank/DDBJ whole genome shotgun (WGS) entry which is preliminary data.</text>
</comment>
<protein>
    <submittedName>
        <fullName evidence="6">ABC transporter substrate-binding protein</fullName>
    </submittedName>
</protein>
<reference evidence="6 7" key="1">
    <citation type="submission" date="2016-03" db="EMBL/GenBank/DDBJ databases">
        <title>Draft genome sequence of Paenibacillus glacialis DSM 22343.</title>
        <authorList>
            <person name="Shin S.-K."/>
            <person name="Yi H."/>
        </authorList>
    </citation>
    <scope>NUCLEOTIDE SEQUENCE [LARGE SCALE GENOMIC DNA]</scope>
    <source>
        <strain evidence="6 7">DSM 22343</strain>
    </source>
</reference>
<feature type="domain" description="Fe/B12 periplasmic-binding" evidence="5">
    <location>
        <begin position="73"/>
        <end position="331"/>
    </location>
</feature>
<dbReference type="InterPro" id="IPR002491">
    <property type="entry name" value="ABC_transptr_periplasmic_BD"/>
</dbReference>
<dbReference type="PANTHER" id="PTHR30532:SF21">
    <property type="entry name" value="SIDEROPHORE-BINDING LIPOPROTEIN YFIY-RELATED"/>
    <property type="match status" value="1"/>
</dbReference>